<dbReference type="PROSITE" id="PS51186">
    <property type="entry name" value="GNAT"/>
    <property type="match status" value="1"/>
</dbReference>
<reference evidence="2" key="1">
    <citation type="journal article" date="2014" name="Int. J. Syst. Evol. Microbiol.">
        <title>Complete genome sequence of Corynebacterium casei LMG S-19264T (=DSM 44701T), isolated from a smear-ripened cheese.</title>
        <authorList>
            <consortium name="US DOE Joint Genome Institute (JGI-PGF)"/>
            <person name="Walter F."/>
            <person name="Albersmeier A."/>
            <person name="Kalinowski J."/>
            <person name="Ruckert C."/>
        </authorList>
    </citation>
    <scope>NUCLEOTIDE SEQUENCE</scope>
    <source>
        <strain evidence="2">KCTC 32182</strain>
    </source>
</reference>
<dbReference type="Gene3D" id="3.40.630.30">
    <property type="match status" value="1"/>
</dbReference>
<keyword evidence="3" id="KW-1185">Reference proteome</keyword>
<gene>
    <name evidence="2" type="ORF">GCM10011289_27540</name>
</gene>
<dbReference type="Proteomes" id="UP000645257">
    <property type="component" value="Unassembled WGS sequence"/>
</dbReference>
<dbReference type="Pfam" id="PF00583">
    <property type="entry name" value="Acetyltransf_1"/>
    <property type="match status" value="1"/>
</dbReference>
<dbReference type="InterPro" id="IPR016181">
    <property type="entry name" value="Acyl_CoA_acyltransferase"/>
</dbReference>
<evidence type="ECO:0000313" key="2">
    <source>
        <dbReference type="EMBL" id="GGY22327.1"/>
    </source>
</evidence>
<feature type="domain" description="N-acetyltransferase" evidence="1">
    <location>
        <begin position="4"/>
        <end position="152"/>
    </location>
</feature>
<accession>A0A918UB55</accession>
<sequence>MHTIALKSASGVSATQLHAAFVSAFADYLLGPFELDIAQWPGFLARQGVDLDQSRVAMNNGEILAFTLVAPRPESGRWRLATIGALPKARGSGAAPALLEDAIERATIARAGELELEVFAQNGRAVAMYRRHGFQSRHELFGYHKEIASTASAPETVRDVSRDEALAWLDEAARRIADLPLQVTAPILASLQVPFHAWQSGDAQLVFLKTGERQLTINSLVDCDESQRHAHLLLKALEHRYPGYSAKVPQLQRDDVGGRALLAAGFERQALHQMWMTRPVGAPR</sequence>
<proteinExistence type="predicted"/>
<evidence type="ECO:0000313" key="3">
    <source>
        <dbReference type="Proteomes" id="UP000645257"/>
    </source>
</evidence>
<dbReference type="InterPro" id="IPR000182">
    <property type="entry name" value="GNAT_dom"/>
</dbReference>
<name>A0A918UB55_9NEIS</name>
<dbReference type="GO" id="GO:0016747">
    <property type="term" value="F:acyltransferase activity, transferring groups other than amino-acyl groups"/>
    <property type="evidence" value="ECO:0007669"/>
    <property type="project" value="InterPro"/>
</dbReference>
<dbReference type="AlphaFoldDB" id="A0A918UB55"/>
<protein>
    <recommendedName>
        <fullName evidence="1">N-acetyltransferase domain-containing protein</fullName>
    </recommendedName>
</protein>
<dbReference type="CDD" id="cd04301">
    <property type="entry name" value="NAT_SF"/>
    <property type="match status" value="1"/>
</dbReference>
<reference evidence="2" key="2">
    <citation type="submission" date="2020-09" db="EMBL/GenBank/DDBJ databases">
        <authorList>
            <person name="Sun Q."/>
            <person name="Kim S."/>
        </authorList>
    </citation>
    <scope>NUCLEOTIDE SEQUENCE</scope>
    <source>
        <strain evidence="2">KCTC 32182</strain>
    </source>
</reference>
<evidence type="ECO:0000259" key="1">
    <source>
        <dbReference type="PROSITE" id="PS51186"/>
    </source>
</evidence>
<comment type="caution">
    <text evidence="2">The sequence shown here is derived from an EMBL/GenBank/DDBJ whole genome shotgun (WGS) entry which is preliminary data.</text>
</comment>
<dbReference type="SUPFAM" id="SSF55729">
    <property type="entry name" value="Acyl-CoA N-acyltransferases (Nat)"/>
    <property type="match status" value="1"/>
</dbReference>
<dbReference type="EMBL" id="BMYX01000017">
    <property type="protein sequence ID" value="GGY22327.1"/>
    <property type="molecule type" value="Genomic_DNA"/>
</dbReference>
<dbReference type="RefSeq" id="WP_189535297.1">
    <property type="nucleotide sequence ID" value="NZ_BMYX01000017.1"/>
</dbReference>
<organism evidence="2 3">
    <name type="scientific">Paludibacterium paludis</name>
    <dbReference type="NCBI Taxonomy" id="1225769"/>
    <lineage>
        <taxon>Bacteria</taxon>
        <taxon>Pseudomonadati</taxon>
        <taxon>Pseudomonadota</taxon>
        <taxon>Betaproteobacteria</taxon>
        <taxon>Neisseriales</taxon>
        <taxon>Chromobacteriaceae</taxon>
        <taxon>Paludibacterium</taxon>
    </lineage>
</organism>